<feature type="domain" description="HTH marR-type" evidence="4">
    <location>
        <begin position="23"/>
        <end position="155"/>
    </location>
</feature>
<dbReference type="OrthoDB" id="8077146at2"/>
<name>A0A1H9B277_9RHOB</name>
<dbReference type="PRINTS" id="PR00598">
    <property type="entry name" value="HTHMARR"/>
</dbReference>
<keyword evidence="3" id="KW-0804">Transcription</keyword>
<gene>
    <name evidence="5" type="ORF">SAMN04488092_102325</name>
</gene>
<dbReference type="AlphaFoldDB" id="A0A1H9B277"/>
<evidence type="ECO:0000256" key="1">
    <source>
        <dbReference type="ARBA" id="ARBA00023015"/>
    </source>
</evidence>
<evidence type="ECO:0000313" key="5">
    <source>
        <dbReference type="EMBL" id="SEP82328.1"/>
    </source>
</evidence>
<organism evidence="5 6">
    <name type="scientific">Thalassovita taeanensis</name>
    <dbReference type="NCBI Taxonomy" id="657014"/>
    <lineage>
        <taxon>Bacteria</taxon>
        <taxon>Pseudomonadati</taxon>
        <taxon>Pseudomonadota</taxon>
        <taxon>Alphaproteobacteria</taxon>
        <taxon>Rhodobacterales</taxon>
        <taxon>Roseobacteraceae</taxon>
        <taxon>Thalassovita</taxon>
    </lineage>
</organism>
<dbReference type="SUPFAM" id="SSF46785">
    <property type="entry name" value="Winged helix' DNA-binding domain"/>
    <property type="match status" value="1"/>
</dbReference>
<dbReference type="InterPro" id="IPR000835">
    <property type="entry name" value="HTH_MarR-typ"/>
</dbReference>
<evidence type="ECO:0000259" key="4">
    <source>
        <dbReference type="PROSITE" id="PS50995"/>
    </source>
</evidence>
<sequence>MARSTSTSADPASPVVGLDRGLRGLVGYNMKRAVHILQADAARVLDEFGLRITTFSALSVICDTPDVTQSQLAAALNMERSNTVVIIDTLEQADLIGRHRVPTDRRSYALRATLAGIKRREAASVALYAHEDRLLANLTPQERAQLIALLRRIDSPD</sequence>
<dbReference type="Proteomes" id="UP000198634">
    <property type="component" value="Unassembled WGS sequence"/>
</dbReference>
<evidence type="ECO:0000256" key="3">
    <source>
        <dbReference type="ARBA" id="ARBA00023163"/>
    </source>
</evidence>
<keyword evidence="6" id="KW-1185">Reference proteome</keyword>
<dbReference type="RefSeq" id="WP_090268500.1">
    <property type="nucleotide sequence ID" value="NZ_FOEP01000002.1"/>
</dbReference>
<dbReference type="STRING" id="657014.SAMN04488092_102325"/>
<dbReference type="Gene3D" id="1.10.10.10">
    <property type="entry name" value="Winged helix-like DNA-binding domain superfamily/Winged helix DNA-binding domain"/>
    <property type="match status" value="1"/>
</dbReference>
<dbReference type="InterPro" id="IPR036390">
    <property type="entry name" value="WH_DNA-bd_sf"/>
</dbReference>
<protein>
    <submittedName>
        <fullName evidence="5">DNA-binding transcriptional regulator, MarR family</fullName>
    </submittedName>
</protein>
<dbReference type="Pfam" id="PF01047">
    <property type="entry name" value="MarR"/>
    <property type="match status" value="1"/>
</dbReference>
<evidence type="ECO:0000256" key="2">
    <source>
        <dbReference type="ARBA" id="ARBA00023125"/>
    </source>
</evidence>
<dbReference type="InterPro" id="IPR036388">
    <property type="entry name" value="WH-like_DNA-bd_sf"/>
</dbReference>
<accession>A0A1H9B277</accession>
<dbReference type="GO" id="GO:0003677">
    <property type="term" value="F:DNA binding"/>
    <property type="evidence" value="ECO:0007669"/>
    <property type="project" value="UniProtKB-KW"/>
</dbReference>
<dbReference type="PANTHER" id="PTHR42756">
    <property type="entry name" value="TRANSCRIPTIONAL REGULATOR, MARR"/>
    <property type="match status" value="1"/>
</dbReference>
<evidence type="ECO:0000313" key="6">
    <source>
        <dbReference type="Proteomes" id="UP000198634"/>
    </source>
</evidence>
<dbReference type="PROSITE" id="PS50995">
    <property type="entry name" value="HTH_MARR_2"/>
    <property type="match status" value="1"/>
</dbReference>
<proteinExistence type="predicted"/>
<dbReference type="PANTHER" id="PTHR42756:SF1">
    <property type="entry name" value="TRANSCRIPTIONAL REPRESSOR OF EMRAB OPERON"/>
    <property type="match status" value="1"/>
</dbReference>
<dbReference type="GO" id="GO:0003700">
    <property type="term" value="F:DNA-binding transcription factor activity"/>
    <property type="evidence" value="ECO:0007669"/>
    <property type="project" value="InterPro"/>
</dbReference>
<dbReference type="EMBL" id="FOEP01000002">
    <property type="protein sequence ID" value="SEP82328.1"/>
    <property type="molecule type" value="Genomic_DNA"/>
</dbReference>
<dbReference type="SMART" id="SM00347">
    <property type="entry name" value="HTH_MARR"/>
    <property type="match status" value="1"/>
</dbReference>
<keyword evidence="1" id="KW-0805">Transcription regulation</keyword>
<reference evidence="5 6" key="1">
    <citation type="submission" date="2016-10" db="EMBL/GenBank/DDBJ databases">
        <authorList>
            <person name="de Groot N.N."/>
        </authorList>
    </citation>
    <scope>NUCLEOTIDE SEQUENCE [LARGE SCALE GENOMIC DNA]</scope>
    <source>
        <strain evidence="5 6">DSM 22007</strain>
    </source>
</reference>
<keyword evidence="2 5" id="KW-0238">DNA-binding</keyword>